<accession>A0A4R2GVA5</accession>
<dbReference type="InterPro" id="IPR009057">
    <property type="entry name" value="Homeodomain-like_sf"/>
</dbReference>
<evidence type="ECO:0000313" key="7">
    <source>
        <dbReference type="Proteomes" id="UP000294881"/>
    </source>
</evidence>
<dbReference type="RefSeq" id="WP_132004493.1">
    <property type="nucleotide sequence ID" value="NZ_JBHUNN010000002.1"/>
</dbReference>
<proteinExistence type="predicted"/>
<dbReference type="InterPro" id="IPR050109">
    <property type="entry name" value="HTH-type_TetR-like_transc_reg"/>
</dbReference>
<dbReference type="SUPFAM" id="SSF46689">
    <property type="entry name" value="Homeodomain-like"/>
    <property type="match status" value="1"/>
</dbReference>
<dbReference type="PANTHER" id="PTHR30055:SF234">
    <property type="entry name" value="HTH-TYPE TRANSCRIPTIONAL REGULATOR BETI"/>
    <property type="match status" value="1"/>
</dbReference>
<dbReference type="PROSITE" id="PS50977">
    <property type="entry name" value="HTH_TETR_2"/>
    <property type="match status" value="1"/>
</dbReference>
<dbReference type="GO" id="GO:0000976">
    <property type="term" value="F:transcription cis-regulatory region binding"/>
    <property type="evidence" value="ECO:0007669"/>
    <property type="project" value="TreeGrafter"/>
</dbReference>
<name>A0A4R2GVA5_9HYPH</name>
<dbReference type="Gene3D" id="1.10.357.10">
    <property type="entry name" value="Tetracycline Repressor, domain 2"/>
    <property type="match status" value="1"/>
</dbReference>
<keyword evidence="3" id="KW-0804">Transcription</keyword>
<dbReference type="GO" id="GO:0003700">
    <property type="term" value="F:DNA-binding transcription factor activity"/>
    <property type="evidence" value="ECO:0007669"/>
    <property type="project" value="TreeGrafter"/>
</dbReference>
<dbReference type="OrthoDB" id="2356263at2"/>
<dbReference type="InterPro" id="IPR001647">
    <property type="entry name" value="HTH_TetR"/>
</dbReference>
<feature type="DNA-binding region" description="H-T-H motif" evidence="4">
    <location>
        <begin position="38"/>
        <end position="57"/>
    </location>
</feature>
<dbReference type="Proteomes" id="UP000294881">
    <property type="component" value="Unassembled WGS sequence"/>
</dbReference>
<keyword evidence="2 4" id="KW-0238">DNA-binding</keyword>
<comment type="caution">
    <text evidence="6">The sequence shown here is derived from an EMBL/GenBank/DDBJ whole genome shotgun (WGS) entry which is preliminary data.</text>
</comment>
<reference evidence="6 7" key="1">
    <citation type="submission" date="2019-03" db="EMBL/GenBank/DDBJ databases">
        <title>Genomic Encyclopedia of Type Strains, Phase IV (KMG-IV): sequencing the most valuable type-strain genomes for metagenomic binning, comparative biology and taxonomic classification.</title>
        <authorList>
            <person name="Goeker M."/>
        </authorList>
    </citation>
    <scope>NUCLEOTIDE SEQUENCE [LARGE SCALE GENOMIC DNA]</scope>
    <source>
        <strain evidence="6 7">DSM 22958</strain>
    </source>
</reference>
<dbReference type="Pfam" id="PF00440">
    <property type="entry name" value="TetR_N"/>
    <property type="match status" value="1"/>
</dbReference>
<evidence type="ECO:0000256" key="1">
    <source>
        <dbReference type="ARBA" id="ARBA00023015"/>
    </source>
</evidence>
<dbReference type="AlphaFoldDB" id="A0A4R2GVA5"/>
<organism evidence="6 7">
    <name type="scientific">Camelimonas lactis</name>
    <dbReference type="NCBI Taxonomy" id="659006"/>
    <lineage>
        <taxon>Bacteria</taxon>
        <taxon>Pseudomonadati</taxon>
        <taxon>Pseudomonadota</taxon>
        <taxon>Alphaproteobacteria</taxon>
        <taxon>Hyphomicrobiales</taxon>
        <taxon>Chelatococcaceae</taxon>
        <taxon>Camelimonas</taxon>
    </lineage>
</organism>
<dbReference type="EMBL" id="SLWL01000003">
    <property type="protein sequence ID" value="TCO14768.1"/>
    <property type="molecule type" value="Genomic_DNA"/>
</dbReference>
<evidence type="ECO:0000259" key="5">
    <source>
        <dbReference type="PROSITE" id="PS50977"/>
    </source>
</evidence>
<evidence type="ECO:0000256" key="3">
    <source>
        <dbReference type="ARBA" id="ARBA00023163"/>
    </source>
</evidence>
<evidence type="ECO:0000256" key="2">
    <source>
        <dbReference type="ARBA" id="ARBA00023125"/>
    </source>
</evidence>
<protein>
    <submittedName>
        <fullName evidence="6">TetR family transcriptional regulator</fullName>
    </submittedName>
</protein>
<evidence type="ECO:0000313" key="6">
    <source>
        <dbReference type="EMBL" id="TCO14768.1"/>
    </source>
</evidence>
<keyword evidence="7" id="KW-1185">Reference proteome</keyword>
<gene>
    <name evidence="6" type="ORF">EV666_103277</name>
</gene>
<keyword evidence="1" id="KW-0805">Transcription regulation</keyword>
<sequence length="226" mass="24620">MAEKQDHASETARQGAREAIKQAARDLFARHGVDGVTVREIVAASGQKNHGSLTYYFGSKEELVRELVAEGARVINEARNATLDRLERKPGGPTLHDAMQALVLPSFIPGDPNDGAGSYMRFITLLSMTHRRLFMASLAGDLNSGYLRCLDLLRRLTPGMDERLRNRRLVFIEVSLGAMLSLRETALAGAPPPQHMWRDPHAVADVVMACLAILTAPEPVVADAAG</sequence>
<evidence type="ECO:0000256" key="4">
    <source>
        <dbReference type="PROSITE-ProRule" id="PRU00335"/>
    </source>
</evidence>
<dbReference type="PANTHER" id="PTHR30055">
    <property type="entry name" value="HTH-TYPE TRANSCRIPTIONAL REGULATOR RUTR"/>
    <property type="match status" value="1"/>
</dbReference>
<feature type="domain" description="HTH tetR-type" evidence="5">
    <location>
        <begin position="14"/>
        <end position="75"/>
    </location>
</feature>